<keyword evidence="1" id="KW-0805">Transcription regulation</keyword>
<evidence type="ECO:0000259" key="5">
    <source>
        <dbReference type="PROSITE" id="PS01124"/>
    </source>
</evidence>
<dbReference type="PROSITE" id="PS00041">
    <property type="entry name" value="HTH_ARAC_FAMILY_1"/>
    <property type="match status" value="1"/>
</dbReference>
<dbReference type="PANTHER" id="PTHR43280">
    <property type="entry name" value="ARAC-FAMILY TRANSCRIPTIONAL REGULATOR"/>
    <property type="match status" value="1"/>
</dbReference>
<feature type="domain" description="HTH araC/xylS-type" evidence="5">
    <location>
        <begin position="666"/>
        <end position="765"/>
    </location>
</feature>
<keyword evidence="3" id="KW-0804">Transcription</keyword>
<dbReference type="InterPro" id="IPR018060">
    <property type="entry name" value="HTH_AraC"/>
</dbReference>
<dbReference type="SMART" id="SM00342">
    <property type="entry name" value="HTH_ARAC"/>
    <property type="match status" value="1"/>
</dbReference>
<dbReference type="PANTHER" id="PTHR43280:SF2">
    <property type="entry name" value="HTH-TYPE TRANSCRIPTIONAL REGULATOR EXSA"/>
    <property type="match status" value="1"/>
</dbReference>
<dbReference type="SUPFAM" id="SSF46689">
    <property type="entry name" value="Homeodomain-like"/>
    <property type="match status" value="1"/>
</dbReference>
<organism evidence="6 7">
    <name type="scientific">Paenibacillus qinlingensis</name>
    <dbReference type="NCBI Taxonomy" id="1837343"/>
    <lineage>
        <taxon>Bacteria</taxon>
        <taxon>Bacillati</taxon>
        <taxon>Bacillota</taxon>
        <taxon>Bacilli</taxon>
        <taxon>Bacillales</taxon>
        <taxon>Paenibacillaceae</taxon>
        <taxon>Paenibacillus</taxon>
    </lineage>
</organism>
<keyword evidence="7" id="KW-1185">Reference proteome</keyword>
<evidence type="ECO:0000256" key="1">
    <source>
        <dbReference type="ARBA" id="ARBA00023015"/>
    </source>
</evidence>
<dbReference type="RefSeq" id="WP_310502586.1">
    <property type="nucleotide sequence ID" value="NZ_JAVDSB010000025.1"/>
</dbReference>
<evidence type="ECO:0000256" key="4">
    <source>
        <dbReference type="SAM" id="Phobius"/>
    </source>
</evidence>
<sequence>MLKLNRMQGLYVRIFLLVAFLFLTMASLYSYYLTSQISKYAINEVNDVASIKITHVKNSMELILQRLKINSTNLYQNRNVGYWLAAQDRDTYLDHLVDLSLIDFKASERLVKEVYLFNPATREILAANGGSSPFNGFSDQHFLQKIIQKPEGPLQFSKQVLNGHPEIMLFFPSEDINVTQQGRLAVVLDQKLLTEELLLDNNEFQSKLLVLDSDNSLLMGDINHTFESAFHQFLSGTNKGNHHLQEDNAVVEGFDWKYDGQEWGVQSISLAGDHWKLYLVSPLGIWKDKLFNLNLKILGSFFIMIAFLLVLLYFLSKQTFKPFVEVLQKIRGYYGGNKSMEDDMSWYSLSKGYKLIHSGFDTLVDRVEEQDRSIKSSGHIVKEELLRQWILSNKITSSLKEELGQMIQINLDEPIRFAVFRIENYSKFNANYSFQSRKLMKFAMQNIISEVVMNYGLTSESADLGSDHIVMLFSSQECEQQSETTIVTILEEAKLQLNRWIDIPAVVGLSESTTSPAADIYKVYQSAYELSKLSFITGDNLIFRQSDLRTVVKEGQVSGLDIDQLITFIQSIRVRDKDAVLKQLHTLFEELKVLPANESKLQLTQLLFTLQKSFKQIQGPLAMEDIEQKLNEFTNLREIQVWLEQLLLNLMEDMSNRHAQKEEVFTDILTYIANHLHDPMLTIDDIAHHVSLSVNYVRLIFKEHYQFSVSDYILECRIEKVKELLLETNWSIVEIAAQSGFQSKSHFFTAFKKATGMTPTQYREKRA</sequence>
<keyword evidence="4" id="KW-0472">Membrane</keyword>
<dbReference type="Proteomes" id="UP001267290">
    <property type="component" value="Unassembled WGS sequence"/>
</dbReference>
<comment type="caution">
    <text evidence="6">The sequence shown here is derived from an EMBL/GenBank/DDBJ whole genome shotgun (WGS) entry which is preliminary data.</text>
</comment>
<feature type="transmembrane region" description="Helical" evidence="4">
    <location>
        <begin position="12"/>
        <end position="32"/>
    </location>
</feature>
<evidence type="ECO:0000256" key="3">
    <source>
        <dbReference type="ARBA" id="ARBA00023163"/>
    </source>
</evidence>
<dbReference type="Pfam" id="PF12833">
    <property type="entry name" value="HTH_18"/>
    <property type="match status" value="1"/>
</dbReference>
<dbReference type="PRINTS" id="PR00032">
    <property type="entry name" value="HTHARAC"/>
</dbReference>
<keyword evidence="2" id="KW-0238">DNA-binding</keyword>
<protein>
    <submittedName>
        <fullName evidence="6">AraC-like DNA-binding protein/uncharacterized membrane protein SpoIIM required for sporulation</fullName>
    </submittedName>
</protein>
<proteinExistence type="predicted"/>
<evidence type="ECO:0000313" key="7">
    <source>
        <dbReference type="Proteomes" id="UP001267290"/>
    </source>
</evidence>
<dbReference type="InterPro" id="IPR009057">
    <property type="entry name" value="Homeodomain-like_sf"/>
</dbReference>
<keyword evidence="4" id="KW-0812">Transmembrane</keyword>
<feature type="transmembrane region" description="Helical" evidence="4">
    <location>
        <begin position="297"/>
        <end position="315"/>
    </location>
</feature>
<keyword evidence="4" id="KW-1133">Transmembrane helix</keyword>
<dbReference type="Gene3D" id="1.10.10.60">
    <property type="entry name" value="Homeodomain-like"/>
    <property type="match status" value="2"/>
</dbReference>
<name>A0ABU1P6J8_9BACL</name>
<dbReference type="InterPro" id="IPR018062">
    <property type="entry name" value="HTH_AraC-typ_CS"/>
</dbReference>
<dbReference type="InterPro" id="IPR020449">
    <property type="entry name" value="Tscrpt_reg_AraC-type_HTH"/>
</dbReference>
<evidence type="ECO:0000313" key="6">
    <source>
        <dbReference type="EMBL" id="MDR6555209.1"/>
    </source>
</evidence>
<gene>
    <name evidence="6" type="ORF">J2736_006464</name>
</gene>
<reference evidence="6 7" key="1">
    <citation type="submission" date="2023-07" db="EMBL/GenBank/DDBJ databases">
        <title>Sorghum-associated microbial communities from plants grown in Nebraska, USA.</title>
        <authorList>
            <person name="Schachtman D."/>
        </authorList>
    </citation>
    <scope>NUCLEOTIDE SEQUENCE [LARGE SCALE GENOMIC DNA]</scope>
    <source>
        <strain evidence="6 7">CC258</strain>
    </source>
</reference>
<accession>A0ABU1P6J8</accession>
<dbReference type="PROSITE" id="PS01124">
    <property type="entry name" value="HTH_ARAC_FAMILY_2"/>
    <property type="match status" value="1"/>
</dbReference>
<evidence type="ECO:0000256" key="2">
    <source>
        <dbReference type="ARBA" id="ARBA00023125"/>
    </source>
</evidence>
<dbReference type="EMBL" id="JAVDSB010000025">
    <property type="protein sequence ID" value="MDR6555209.1"/>
    <property type="molecule type" value="Genomic_DNA"/>
</dbReference>